<comment type="caution">
    <text evidence="1">The sequence shown here is derived from an EMBL/GenBank/DDBJ whole genome shotgun (WGS) entry which is preliminary data.</text>
</comment>
<evidence type="ECO:0000313" key="2">
    <source>
        <dbReference type="Proteomes" id="UP000020218"/>
    </source>
</evidence>
<proteinExistence type="predicted"/>
<dbReference type="PATRIC" id="fig|1454001.3.peg.3352"/>
<organism evidence="1 2">
    <name type="scientific">Candidatus Accumulibacter adjunctus</name>
    <dbReference type="NCBI Taxonomy" id="1454001"/>
    <lineage>
        <taxon>Bacteria</taxon>
        <taxon>Pseudomonadati</taxon>
        <taxon>Pseudomonadota</taxon>
        <taxon>Betaproteobacteria</taxon>
        <taxon>Candidatus Accumulibacter</taxon>
    </lineage>
</organism>
<name>A0A011NLE9_9PROT</name>
<gene>
    <name evidence="1" type="ORF">AW08_03303</name>
</gene>
<keyword evidence="2" id="KW-1185">Reference proteome</keyword>
<protein>
    <submittedName>
        <fullName evidence="1">Uncharacterized protein</fullName>
    </submittedName>
</protein>
<dbReference type="EMBL" id="JFAX01000025">
    <property type="protein sequence ID" value="EXI65255.1"/>
    <property type="molecule type" value="Genomic_DNA"/>
</dbReference>
<evidence type="ECO:0000313" key="1">
    <source>
        <dbReference type="EMBL" id="EXI65255.1"/>
    </source>
</evidence>
<dbReference type="Proteomes" id="UP000020218">
    <property type="component" value="Unassembled WGS sequence"/>
</dbReference>
<accession>A0A011NLE9</accession>
<reference evidence="1" key="1">
    <citation type="submission" date="2014-02" db="EMBL/GenBank/DDBJ databases">
        <title>Expanding our view of genomic diversity in Candidatus Accumulibacter clades.</title>
        <authorList>
            <person name="Skennerton C.T."/>
            <person name="Barr J.J."/>
            <person name="Slater F.R."/>
            <person name="Bond P.L."/>
            <person name="Tyson G.W."/>
        </authorList>
    </citation>
    <scope>NUCLEOTIDE SEQUENCE [LARGE SCALE GENOMIC DNA]</scope>
</reference>
<sequence length="420" mass="46780">MQQRQVFLGDREAAPQRRHLEQIEDVARRQSRLRQRQQLLERLQQRVALSPALVDDGKRQVTRIIGRQQAEDRLHVRRVGTDVGHHDDDVLRPQARVGVAGGEQLIVQDLDFALRAVRDVEAQRRVLSRIDRRPAGARLGQRPQVEDVVLQLLQQAGRAAGREEVDALLGRQPAPARPLRRLPVALVEQVDEVAPLLAPSRQQWLRMRVQQLRRQFAGHSRPPALAVAAAAEQVAVGDDVGPVMPARVVHADQDLRPPRQCGEHFERLLRQARNTEDQQPAWQSVRLAGAGPLPCARDEGGMDCGATGHRCRRGRRSAGHHVSQQRAPQRRLPALLGRQRPAVAAAIRQHVAARCPSGEPVGPINLILIEEVRQALGQLETLALLVIVREKGAQRSVLRPAADFRQQAQQAPEQPILVEG</sequence>
<dbReference type="AlphaFoldDB" id="A0A011NLE9"/>